<proteinExistence type="predicted"/>
<gene>
    <name evidence="2" type="ORF">EYF80_050092</name>
</gene>
<dbReference type="AlphaFoldDB" id="A0A4Z2FG64"/>
<protein>
    <submittedName>
        <fullName evidence="2">Uncharacterized protein</fullName>
    </submittedName>
</protein>
<sequence>MADSWPWHQLGRGGLIGRGSGAPGSSQQSGYRPACTPRGNGKQKTRRRAQTNIPPFLDQAHVTPPRSVDIGANAAQLLLTCVRDALKLRAAAAATFGPGLPLLRLCRTAGRRGWEFDRLLSHHDCGVNATSKDE</sequence>
<comment type="caution">
    <text evidence="2">The sequence shown here is derived from an EMBL/GenBank/DDBJ whole genome shotgun (WGS) entry which is preliminary data.</text>
</comment>
<feature type="compositionally biased region" description="Gly residues" evidence="1">
    <location>
        <begin position="11"/>
        <end position="22"/>
    </location>
</feature>
<keyword evidence="3" id="KW-1185">Reference proteome</keyword>
<organism evidence="2 3">
    <name type="scientific">Liparis tanakae</name>
    <name type="common">Tanaka's snailfish</name>
    <dbReference type="NCBI Taxonomy" id="230148"/>
    <lineage>
        <taxon>Eukaryota</taxon>
        <taxon>Metazoa</taxon>
        <taxon>Chordata</taxon>
        <taxon>Craniata</taxon>
        <taxon>Vertebrata</taxon>
        <taxon>Euteleostomi</taxon>
        <taxon>Actinopterygii</taxon>
        <taxon>Neopterygii</taxon>
        <taxon>Teleostei</taxon>
        <taxon>Neoteleostei</taxon>
        <taxon>Acanthomorphata</taxon>
        <taxon>Eupercaria</taxon>
        <taxon>Perciformes</taxon>
        <taxon>Cottioidei</taxon>
        <taxon>Cottales</taxon>
        <taxon>Liparidae</taxon>
        <taxon>Liparis</taxon>
    </lineage>
</organism>
<evidence type="ECO:0000313" key="2">
    <source>
        <dbReference type="EMBL" id="TNN39743.1"/>
    </source>
</evidence>
<feature type="region of interest" description="Disordered" evidence="1">
    <location>
        <begin position="11"/>
        <end position="63"/>
    </location>
</feature>
<reference evidence="2 3" key="1">
    <citation type="submission" date="2019-03" db="EMBL/GenBank/DDBJ databases">
        <title>First draft genome of Liparis tanakae, snailfish: a comprehensive survey of snailfish specific genes.</title>
        <authorList>
            <person name="Kim W."/>
            <person name="Song I."/>
            <person name="Jeong J.-H."/>
            <person name="Kim D."/>
            <person name="Kim S."/>
            <person name="Ryu S."/>
            <person name="Song J.Y."/>
            <person name="Lee S.K."/>
        </authorList>
    </citation>
    <scope>NUCLEOTIDE SEQUENCE [LARGE SCALE GENOMIC DNA]</scope>
    <source>
        <tissue evidence="2">Muscle</tissue>
    </source>
</reference>
<dbReference type="Proteomes" id="UP000314294">
    <property type="component" value="Unassembled WGS sequence"/>
</dbReference>
<accession>A0A4Z2FG64</accession>
<evidence type="ECO:0000313" key="3">
    <source>
        <dbReference type="Proteomes" id="UP000314294"/>
    </source>
</evidence>
<evidence type="ECO:0000256" key="1">
    <source>
        <dbReference type="SAM" id="MobiDB-lite"/>
    </source>
</evidence>
<dbReference type="EMBL" id="SRLO01001253">
    <property type="protein sequence ID" value="TNN39743.1"/>
    <property type="molecule type" value="Genomic_DNA"/>
</dbReference>
<name>A0A4Z2FG64_9TELE</name>